<dbReference type="Proteomes" id="UP000677082">
    <property type="component" value="Unassembled WGS sequence"/>
</dbReference>
<dbReference type="Pfam" id="PF09990">
    <property type="entry name" value="DUF2231"/>
    <property type="match status" value="1"/>
</dbReference>
<feature type="transmembrane region" description="Helical" evidence="1">
    <location>
        <begin position="78"/>
        <end position="102"/>
    </location>
</feature>
<proteinExistence type="predicted"/>
<sequence>MLVVLAPRSPAGDDVPVGGAAHARADAEESDSRMESRLRVAGNAVQPLLLMFPLGLFMLAIIFDVATMAGAPRLLGTVAYWNIVAGLVGGAVAVGVISVDLVSAPSIRAARRCTVGILFDLGVLIAFAVIALIRLRTDYRATDSGLFLVEGLALAAAGISTWFGGRLGPPARER</sequence>
<keyword evidence="1" id="KW-0812">Transmembrane</keyword>
<keyword evidence="1" id="KW-1133">Transmembrane helix</keyword>
<evidence type="ECO:0000313" key="3">
    <source>
        <dbReference type="EMBL" id="GIM88670.1"/>
    </source>
</evidence>
<dbReference type="AlphaFoldDB" id="A0A919W1P3"/>
<organism evidence="3 4">
    <name type="scientific">Paractinoplanes toevensis</name>
    <dbReference type="NCBI Taxonomy" id="571911"/>
    <lineage>
        <taxon>Bacteria</taxon>
        <taxon>Bacillati</taxon>
        <taxon>Actinomycetota</taxon>
        <taxon>Actinomycetes</taxon>
        <taxon>Micromonosporales</taxon>
        <taxon>Micromonosporaceae</taxon>
        <taxon>Paractinoplanes</taxon>
    </lineage>
</organism>
<keyword evidence="1" id="KW-0472">Membrane</keyword>
<feature type="transmembrane region" description="Helical" evidence="1">
    <location>
        <begin position="145"/>
        <end position="165"/>
    </location>
</feature>
<keyword evidence="4" id="KW-1185">Reference proteome</keyword>
<evidence type="ECO:0000256" key="1">
    <source>
        <dbReference type="SAM" id="Phobius"/>
    </source>
</evidence>
<feature type="transmembrane region" description="Helical" evidence="1">
    <location>
        <begin position="44"/>
        <end position="66"/>
    </location>
</feature>
<reference evidence="3 4" key="1">
    <citation type="submission" date="2021-03" db="EMBL/GenBank/DDBJ databases">
        <title>Whole genome shotgun sequence of Actinoplanes toevensis NBRC 105298.</title>
        <authorList>
            <person name="Komaki H."/>
            <person name="Tamura T."/>
        </authorList>
    </citation>
    <scope>NUCLEOTIDE SEQUENCE [LARGE SCALE GENOMIC DNA]</scope>
    <source>
        <strain evidence="3 4">NBRC 105298</strain>
    </source>
</reference>
<evidence type="ECO:0000259" key="2">
    <source>
        <dbReference type="Pfam" id="PF09990"/>
    </source>
</evidence>
<dbReference type="InterPro" id="IPR019251">
    <property type="entry name" value="DUF2231_TM"/>
</dbReference>
<accession>A0A919W1P3</accession>
<dbReference type="EMBL" id="BOQN01000005">
    <property type="protein sequence ID" value="GIM88670.1"/>
    <property type="molecule type" value="Genomic_DNA"/>
</dbReference>
<evidence type="ECO:0000313" key="4">
    <source>
        <dbReference type="Proteomes" id="UP000677082"/>
    </source>
</evidence>
<gene>
    <name evidence="3" type="ORF">Ato02nite_004630</name>
</gene>
<protein>
    <recommendedName>
        <fullName evidence="2">DUF2231 domain-containing protein</fullName>
    </recommendedName>
</protein>
<feature type="domain" description="DUF2231" evidence="2">
    <location>
        <begin position="45"/>
        <end position="167"/>
    </location>
</feature>
<feature type="transmembrane region" description="Helical" evidence="1">
    <location>
        <begin position="114"/>
        <end position="133"/>
    </location>
</feature>
<comment type="caution">
    <text evidence="3">The sequence shown here is derived from an EMBL/GenBank/DDBJ whole genome shotgun (WGS) entry which is preliminary data.</text>
</comment>
<name>A0A919W1P3_9ACTN</name>